<comment type="caution">
    <text evidence="2">The sequence shown here is derived from an EMBL/GenBank/DDBJ whole genome shotgun (WGS) entry which is preliminary data.</text>
</comment>
<accession>A0A5B7DCI1</accession>
<feature type="compositionally biased region" description="Polar residues" evidence="1">
    <location>
        <begin position="50"/>
        <end position="66"/>
    </location>
</feature>
<keyword evidence="3" id="KW-1185">Reference proteome</keyword>
<dbReference type="AlphaFoldDB" id="A0A5B7DCI1"/>
<sequence length="115" mass="12547">MGGERCSSGCSSSILTTSSVSLLRVRSTGSGSILSSDSLLFRDLTRTPRSSTLHYGLTSPSASPLTHQRRPFHDQWQKLVEHRSAVDVPTYWNPGKPSAADCSPQHHTNCPRPPM</sequence>
<evidence type="ECO:0000313" key="3">
    <source>
        <dbReference type="Proteomes" id="UP000324222"/>
    </source>
</evidence>
<feature type="region of interest" description="Disordered" evidence="1">
    <location>
        <begin position="95"/>
        <end position="115"/>
    </location>
</feature>
<evidence type="ECO:0000313" key="2">
    <source>
        <dbReference type="EMBL" id="MPC18939.1"/>
    </source>
</evidence>
<dbReference type="EMBL" id="VSRR010000723">
    <property type="protein sequence ID" value="MPC18939.1"/>
    <property type="molecule type" value="Genomic_DNA"/>
</dbReference>
<proteinExistence type="predicted"/>
<organism evidence="2 3">
    <name type="scientific">Portunus trituberculatus</name>
    <name type="common">Swimming crab</name>
    <name type="synonym">Neptunus trituberculatus</name>
    <dbReference type="NCBI Taxonomy" id="210409"/>
    <lineage>
        <taxon>Eukaryota</taxon>
        <taxon>Metazoa</taxon>
        <taxon>Ecdysozoa</taxon>
        <taxon>Arthropoda</taxon>
        <taxon>Crustacea</taxon>
        <taxon>Multicrustacea</taxon>
        <taxon>Malacostraca</taxon>
        <taxon>Eumalacostraca</taxon>
        <taxon>Eucarida</taxon>
        <taxon>Decapoda</taxon>
        <taxon>Pleocyemata</taxon>
        <taxon>Brachyura</taxon>
        <taxon>Eubrachyura</taxon>
        <taxon>Portunoidea</taxon>
        <taxon>Portunidae</taxon>
        <taxon>Portuninae</taxon>
        <taxon>Portunus</taxon>
    </lineage>
</organism>
<gene>
    <name evidence="2" type="ORF">E2C01_011839</name>
</gene>
<evidence type="ECO:0000256" key="1">
    <source>
        <dbReference type="SAM" id="MobiDB-lite"/>
    </source>
</evidence>
<dbReference type="Proteomes" id="UP000324222">
    <property type="component" value="Unassembled WGS sequence"/>
</dbReference>
<reference evidence="2 3" key="1">
    <citation type="submission" date="2019-05" db="EMBL/GenBank/DDBJ databases">
        <title>Another draft genome of Portunus trituberculatus and its Hox gene families provides insights of decapod evolution.</title>
        <authorList>
            <person name="Jeong J.-H."/>
            <person name="Song I."/>
            <person name="Kim S."/>
            <person name="Choi T."/>
            <person name="Kim D."/>
            <person name="Ryu S."/>
            <person name="Kim W."/>
        </authorList>
    </citation>
    <scope>NUCLEOTIDE SEQUENCE [LARGE SCALE GENOMIC DNA]</scope>
    <source>
        <tissue evidence="2">Muscle</tissue>
    </source>
</reference>
<feature type="region of interest" description="Disordered" evidence="1">
    <location>
        <begin position="50"/>
        <end position="69"/>
    </location>
</feature>
<name>A0A5B7DCI1_PORTR</name>
<protein>
    <submittedName>
        <fullName evidence="2">Uncharacterized protein</fullName>
    </submittedName>
</protein>